<keyword evidence="3" id="KW-0238">DNA-binding</keyword>
<accession>A0A1U9KTS5</accession>
<proteinExistence type="inferred from homology"/>
<dbReference type="InterPro" id="IPR000847">
    <property type="entry name" value="LysR_HTH_N"/>
</dbReference>
<protein>
    <submittedName>
        <fullName evidence="5">Transcriptional regulator</fullName>
    </submittedName>
</protein>
<dbReference type="KEGG" id="nch:A0U93_15810"/>
<reference evidence="5 6" key="1">
    <citation type="submission" date="2016-03" db="EMBL/GenBank/DDBJ databases">
        <title>Acetic acid bacteria sequencing.</title>
        <authorList>
            <person name="Brandt J."/>
            <person name="Jakob F."/>
            <person name="Vogel R.F."/>
        </authorList>
    </citation>
    <scope>NUCLEOTIDE SEQUENCE [LARGE SCALE GENOMIC DNA]</scope>
    <source>
        <strain evidence="5 6">NBRC 101099</strain>
    </source>
</reference>
<comment type="similarity">
    <text evidence="1">Belongs to the LysR transcriptional regulatory family.</text>
</comment>
<dbReference type="InterPro" id="IPR005119">
    <property type="entry name" value="LysR_subst-bd"/>
</dbReference>
<dbReference type="InterPro" id="IPR050389">
    <property type="entry name" value="LysR-type_TF"/>
</dbReference>
<name>A0A1U9KTS5_9PROT</name>
<keyword evidence="2" id="KW-0805">Transcription regulation</keyword>
<dbReference type="OrthoDB" id="9774011at2"/>
<dbReference type="Proteomes" id="UP000188604">
    <property type="component" value="Chromosome"/>
</dbReference>
<dbReference type="PRINTS" id="PR00039">
    <property type="entry name" value="HTHLYSR"/>
</dbReference>
<dbReference type="Gene3D" id="3.40.190.10">
    <property type="entry name" value="Periplasmic binding protein-like II"/>
    <property type="match status" value="2"/>
</dbReference>
<dbReference type="PROSITE" id="PS50931">
    <property type="entry name" value="HTH_LYSR"/>
    <property type="match status" value="1"/>
</dbReference>
<evidence type="ECO:0000313" key="6">
    <source>
        <dbReference type="Proteomes" id="UP000188604"/>
    </source>
</evidence>
<evidence type="ECO:0000256" key="1">
    <source>
        <dbReference type="ARBA" id="ARBA00009437"/>
    </source>
</evidence>
<keyword evidence="4" id="KW-0804">Transcription</keyword>
<dbReference type="InterPro" id="IPR036388">
    <property type="entry name" value="WH-like_DNA-bd_sf"/>
</dbReference>
<dbReference type="PANTHER" id="PTHR30118">
    <property type="entry name" value="HTH-TYPE TRANSCRIPTIONAL REGULATOR LEUO-RELATED"/>
    <property type="match status" value="1"/>
</dbReference>
<evidence type="ECO:0000256" key="4">
    <source>
        <dbReference type="ARBA" id="ARBA00023163"/>
    </source>
</evidence>
<sequence>MGDIRTLDLNLLRALDMLLEEGSVTRAAERLGVTQPAVSNMLTRLRENFGDPLLVRTQRGMTPTTRALDLVAPLKRILCEIGTLCQPDAFDPVSASFTVAIAATDYALQVVLLPFIARLRQEAPGITLAVYPLDDARLQEQLEKGQLDMALVTPETCPPDLLSSKLFHEEYICAARKNHPTAGMHMTLDQYCAAGHIIVSYEGGRFCGATDRQLETLGRRRHVALSVPNFLALPDILLKTDLITMAPRRLLHGRKDLVLFSPPSPLTVPGFDKILAWHCRTGSDPRYQWLRGKVADSIKCVSEHA</sequence>
<evidence type="ECO:0000256" key="2">
    <source>
        <dbReference type="ARBA" id="ARBA00023015"/>
    </source>
</evidence>
<dbReference type="PANTHER" id="PTHR30118:SF15">
    <property type="entry name" value="TRANSCRIPTIONAL REGULATORY PROTEIN"/>
    <property type="match status" value="1"/>
</dbReference>
<dbReference type="GO" id="GO:0003700">
    <property type="term" value="F:DNA-binding transcription factor activity"/>
    <property type="evidence" value="ECO:0007669"/>
    <property type="project" value="InterPro"/>
</dbReference>
<organism evidence="5 6">
    <name type="scientific">Neoasaia chiangmaiensis</name>
    <dbReference type="NCBI Taxonomy" id="320497"/>
    <lineage>
        <taxon>Bacteria</taxon>
        <taxon>Pseudomonadati</taxon>
        <taxon>Pseudomonadota</taxon>
        <taxon>Alphaproteobacteria</taxon>
        <taxon>Acetobacterales</taxon>
        <taxon>Acetobacteraceae</taxon>
        <taxon>Neoasaia</taxon>
    </lineage>
</organism>
<dbReference type="Pfam" id="PF03466">
    <property type="entry name" value="LysR_substrate"/>
    <property type="match status" value="1"/>
</dbReference>
<dbReference type="RefSeq" id="WP_077808200.1">
    <property type="nucleotide sequence ID" value="NZ_BJXS01000011.1"/>
</dbReference>
<evidence type="ECO:0000313" key="5">
    <source>
        <dbReference type="EMBL" id="AQS89142.1"/>
    </source>
</evidence>
<keyword evidence="6" id="KW-1185">Reference proteome</keyword>
<dbReference type="Pfam" id="PF00126">
    <property type="entry name" value="HTH_1"/>
    <property type="match status" value="1"/>
</dbReference>
<gene>
    <name evidence="5" type="ORF">A0U93_15810</name>
</gene>
<dbReference type="InterPro" id="IPR036390">
    <property type="entry name" value="WH_DNA-bd_sf"/>
</dbReference>
<dbReference type="Gene3D" id="1.10.10.10">
    <property type="entry name" value="Winged helix-like DNA-binding domain superfamily/Winged helix DNA-binding domain"/>
    <property type="match status" value="1"/>
</dbReference>
<dbReference type="STRING" id="320497.A0U93_15810"/>
<dbReference type="SUPFAM" id="SSF53850">
    <property type="entry name" value="Periplasmic binding protein-like II"/>
    <property type="match status" value="1"/>
</dbReference>
<evidence type="ECO:0000256" key="3">
    <source>
        <dbReference type="ARBA" id="ARBA00023125"/>
    </source>
</evidence>
<dbReference type="GO" id="GO:0003677">
    <property type="term" value="F:DNA binding"/>
    <property type="evidence" value="ECO:0007669"/>
    <property type="project" value="UniProtKB-KW"/>
</dbReference>
<dbReference type="SUPFAM" id="SSF46785">
    <property type="entry name" value="Winged helix' DNA-binding domain"/>
    <property type="match status" value="1"/>
</dbReference>
<dbReference type="EMBL" id="CP014691">
    <property type="protein sequence ID" value="AQS89142.1"/>
    <property type="molecule type" value="Genomic_DNA"/>
</dbReference>
<dbReference type="AlphaFoldDB" id="A0A1U9KTS5"/>